<dbReference type="PIRSF" id="PIRSF000103">
    <property type="entry name" value="HIBADH"/>
    <property type="match status" value="1"/>
</dbReference>
<dbReference type="OrthoDB" id="9777604at2"/>
<dbReference type="SUPFAM" id="SSF51735">
    <property type="entry name" value="NAD(P)-binding Rossmann-fold domains"/>
    <property type="match status" value="1"/>
</dbReference>
<name>A0A1W1ZGW6_9BURK</name>
<evidence type="ECO:0000313" key="7">
    <source>
        <dbReference type="Proteomes" id="UP000192708"/>
    </source>
</evidence>
<dbReference type="STRING" id="1938817.SAMN06296008_10596"/>
<dbReference type="InterPro" id="IPR006115">
    <property type="entry name" value="6PGDH_NADP-bd"/>
</dbReference>
<evidence type="ECO:0000256" key="2">
    <source>
        <dbReference type="ARBA" id="ARBA00023027"/>
    </source>
</evidence>
<feature type="domain" description="3-hydroxyisobutyrate dehydrogenase-like NAD-binding" evidence="5">
    <location>
        <begin position="164"/>
        <end position="285"/>
    </location>
</feature>
<dbReference type="Gene3D" id="3.40.50.720">
    <property type="entry name" value="NAD(P)-binding Rossmann-like Domain"/>
    <property type="match status" value="1"/>
</dbReference>
<proteinExistence type="predicted"/>
<keyword evidence="2" id="KW-0520">NAD</keyword>
<dbReference type="Gene3D" id="1.10.1040.10">
    <property type="entry name" value="N-(1-d-carboxylethyl)-l-norvaline Dehydrogenase, domain 2"/>
    <property type="match status" value="1"/>
</dbReference>
<dbReference type="PANTHER" id="PTHR43580:SF2">
    <property type="entry name" value="CYTOKINE-LIKE NUCLEAR FACTOR N-PAC"/>
    <property type="match status" value="1"/>
</dbReference>
<dbReference type="InterPro" id="IPR015815">
    <property type="entry name" value="HIBADH-related"/>
</dbReference>
<sequence>MKLGLIGTGKMGGAMVERLIQCGHEMIIWNRSLEKTIPLVALGAKTASSPMDVINQVDIMISMLTDASAIDSAYRGEHGVLKANLAGKLIIEMSTVRPSTSIALAEEVKTLGGEIVDCPVGGTVTPARDGKLLGLVGGSDSAVARARPILEQLCRRVEHVGANGSGATLKLTVNLPLLVFWQSFSEALSISSKLDISPERLMDILSDTSGAPNMMKARVPALVSCLKGEPQPPAAFTLDNIRKDLRTMIEEAQSLGWDVPVTQAALAELDKTSAAGLGNSDGTAVPAWFINTYCK</sequence>
<keyword evidence="1" id="KW-0560">Oxidoreductase</keyword>
<keyword evidence="7" id="KW-1185">Reference proteome</keyword>
<evidence type="ECO:0000313" key="6">
    <source>
        <dbReference type="EMBL" id="SMC47278.1"/>
    </source>
</evidence>
<dbReference type="InterPro" id="IPR013328">
    <property type="entry name" value="6PGD_dom2"/>
</dbReference>
<dbReference type="InterPro" id="IPR029154">
    <property type="entry name" value="HIBADH-like_NADP-bd"/>
</dbReference>
<feature type="active site" evidence="3">
    <location>
        <position position="170"/>
    </location>
</feature>
<dbReference type="PANTHER" id="PTHR43580">
    <property type="entry name" value="OXIDOREDUCTASE GLYR1-RELATED"/>
    <property type="match status" value="1"/>
</dbReference>
<dbReference type="InterPro" id="IPR051265">
    <property type="entry name" value="HIBADH-related_NP60_sf"/>
</dbReference>
<evidence type="ECO:0000259" key="4">
    <source>
        <dbReference type="Pfam" id="PF03446"/>
    </source>
</evidence>
<dbReference type="EMBL" id="FWXJ01000005">
    <property type="protein sequence ID" value="SMC47278.1"/>
    <property type="molecule type" value="Genomic_DNA"/>
</dbReference>
<dbReference type="RefSeq" id="WP_084283256.1">
    <property type="nucleotide sequence ID" value="NZ_FWXJ01000005.1"/>
</dbReference>
<dbReference type="GO" id="GO:0050661">
    <property type="term" value="F:NADP binding"/>
    <property type="evidence" value="ECO:0007669"/>
    <property type="project" value="InterPro"/>
</dbReference>
<evidence type="ECO:0000256" key="3">
    <source>
        <dbReference type="PIRSR" id="PIRSR000103-1"/>
    </source>
</evidence>
<evidence type="ECO:0000256" key="1">
    <source>
        <dbReference type="ARBA" id="ARBA00023002"/>
    </source>
</evidence>
<dbReference type="SUPFAM" id="SSF48179">
    <property type="entry name" value="6-phosphogluconate dehydrogenase C-terminal domain-like"/>
    <property type="match status" value="1"/>
</dbReference>
<dbReference type="Pfam" id="PF14833">
    <property type="entry name" value="NAD_binding_11"/>
    <property type="match status" value="1"/>
</dbReference>
<reference evidence="6 7" key="1">
    <citation type="submission" date="2017-04" db="EMBL/GenBank/DDBJ databases">
        <authorList>
            <person name="Afonso C.L."/>
            <person name="Miller P.J."/>
            <person name="Scott M.A."/>
            <person name="Spackman E."/>
            <person name="Goraichik I."/>
            <person name="Dimitrov K.M."/>
            <person name="Suarez D.L."/>
            <person name="Swayne D.E."/>
        </authorList>
    </citation>
    <scope>NUCLEOTIDE SEQUENCE [LARGE SCALE GENOMIC DNA]</scope>
    <source>
        <strain evidence="6 7">VK13</strain>
    </source>
</reference>
<protein>
    <submittedName>
        <fullName evidence="6">3-hydroxyisobutyrate dehydrogenase</fullName>
    </submittedName>
</protein>
<dbReference type="Proteomes" id="UP000192708">
    <property type="component" value="Unassembled WGS sequence"/>
</dbReference>
<gene>
    <name evidence="6" type="ORF">SAMN06296008_10596</name>
</gene>
<dbReference type="Pfam" id="PF03446">
    <property type="entry name" value="NAD_binding_2"/>
    <property type="match status" value="1"/>
</dbReference>
<accession>A0A1W1ZGW6</accession>
<dbReference type="GO" id="GO:0016491">
    <property type="term" value="F:oxidoreductase activity"/>
    <property type="evidence" value="ECO:0007669"/>
    <property type="project" value="UniProtKB-KW"/>
</dbReference>
<dbReference type="GO" id="GO:0051287">
    <property type="term" value="F:NAD binding"/>
    <property type="evidence" value="ECO:0007669"/>
    <property type="project" value="InterPro"/>
</dbReference>
<dbReference type="InterPro" id="IPR036291">
    <property type="entry name" value="NAD(P)-bd_dom_sf"/>
</dbReference>
<dbReference type="AlphaFoldDB" id="A0A1W1ZGW6"/>
<evidence type="ECO:0000259" key="5">
    <source>
        <dbReference type="Pfam" id="PF14833"/>
    </source>
</evidence>
<feature type="domain" description="6-phosphogluconate dehydrogenase NADP-binding" evidence="4">
    <location>
        <begin position="2"/>
        <end position="161"/>
    </location>
</feature>
<organism evidence="6 7">
    <name type="scientific">Polynucleobacter kasalickyi</name>
    <dbReference type="NCBI Taxonomy" id="1938817"/>
    <lineage>
        <taxon>Bacteria</taxon>
        <taxon>Pseudomonadati</taxon>
        <taxon>Pseudomonadota</taxon>
        <taxon>Betaproteobacteria</taxon>
        <taxon>Burkholderiales</taxon>
        <taxon>Burkholderiaceae</taxon>
        <taxon>Polynucleobacter</taxon>
    </lineage>
</organism>
<dbReference type="InterPro" id="IPR008927">
    <property type="entry name" value="6-PGluconate_DH-like_C_sf"/>
</dbReference>